<dbReference type="EMBL" id="AYSV01000021">
    <property type="protein sequence ID" value="ETD72753.1"/>
    <property type="molecule type" value="Genomic_DNA"/>
</dbReference>
<feature type="domain" description="GtrA/DPMS transmembrane" evidence="7">
    <location>
        <begin position="7"/>
        <end position="120"/>
    </location>
</feature>
<dbReference type="InterPro" id="IPR007267">
    <property type="entry name" value="GtrA_DPMS_TM"/>
</dbReference>
<keyword evidence="5 6" id="KW-0472">Membrane</keyword>
<comment type="similarity">
    <text evidence="2">Belongs to the GtrA family.</text>
</comment>
<dbReference type="Pfam" id="PF04138">
    <property type="entry name" value="GtrA_DPMS_TM"/>
    <property type="match status" value="1"/>
</dbReference>
<dbReference type="GO" id="GO:0000271">
    <property type="term" value="P:polysaccharide biosynthetic process"/>
    <property type="evidence" value="ECO:0007669"/>
    <property type="project" value="InterPro"/>
</dbReference>
<feature type="transmembrane region" description="Helical" evidence="6">
    <location>
        <begin position="97"/>
        <end position="115"/>
    </location>
</feature>
<comment type="caution">
    <text evidence="8">The sequence shown here is derived from an EMBL/GenBank/DDBJ whole genome shotgun (WGS) entry which is preliminary data.</text>
</comment>
<sequence length="123" mass="13813">MAFLFVRFLISGGLATIIHWVVFALLAHIGIVAVLASTIGAITGAIVNYYLQFYVTFKSQQKHIKTLPTYLIAVGFSFFLNGLIFMGLEKILPNELMVVQILTSMVVTVINFILYKKVVFHDR</sequence>
<reference evidence="8 9" key="1">
    <citation type="submission" date="2013-11" db="EMBL/GenBank/DDBJ databases">
        <title>Genomic analysis of Pelistega sp. HM-7.</title>
        <authorList>
            <person name="Kumbhare S.V."/>
            <person name="Shetty S.A."/>
            <person name="Sharma O."/>
            <person name="Dhotre D.P."/>
        </authorList>
    </citation>
    <scope>NUCLEOTIDE SEQUENCE [LARGE SCALE GENOMIC DNA]</scope>
    <source>
        <strain evidence="8 9">HM-7</strain>
    </source>
</reference>
<evidence type="ECO:0000256" key="2">
    <source>
        <dbReference type="ARBA" id="ARBA00009399"/>
    </source>
</evidence>
<keyword evidence="9" id="KW-1185">Reference proteome</keyword>
<dbReference type="PANTHER" id="PTHR38459:SF1">
    <property type="entry name" value="PROPHAGE BACTOPRENOL-LINKED GLUCOSE TRANSLOCASE HOMOLOG"/>
    <property type="match status" value="1"/>
</dbReference>
<evidence type="ECO:0000259" key="7">
    <source>
        <dbReference type="Pfam" id="PF04138"/>
    </source>
</evidence>
<keyword evidence="4 6" id="KW-1133">Transmembrane helix</keyword>
<keyword evidence="3 6" id="KW-0812">Transmembrane</keyword>
<evidence type="ECO:0000256" key="5">
    <source>
        <dbReference type="ARBA" id="ARBA00023136"/>
    </source>
</evidence>
<evidence type="ECO:0000256" key="6">
    <source>
        <dbReference type="SAM" id="Phobius"/>
    </source>
</evidence>
<evidence type="ECO:0000313" key="9">
    <source>
        <dbReference type="Proteomes" id="UP000018766"/>
    </source>
</evidence>
<dbReference type="RefSeq" id="WP_023949507.1">
    <property type="nucleotide sequence ID" value="NZ_AYSV01000021.1"/>
</dbReference>
<organism evidence="8 9">
    <name type="scientific">Pelistega indica</name>
    <dbReference type="NCBI Taxonomy" id="1414851"/>
    <lineage>
        <taxon>Bacteria</taxon>
        <taxon>Pseudomonadati</taxon>
        <taxon>Pseudomonadota</taxon>
        <taxon>Betaproteobacteria</taxon>
        <taxon>Burkholderiales</taxon>
        <taxon>Alcaligenaceae</taxon>
        <taxon>Pelistega</taxon>
    </lineage>
</organism>
<accession>V8G9X7</accession>
<evidence type="ECO:0000256" key="1">
    <source>
        <dbReference type="ARBA" id="ARBA00004141"/>
    </source>
</evidence>
<evidence type="ECO:0000256" key="3">
    <source>
        <dbReference type="ARBA" id="ARBA00022692"/>
    </source>
</evidence>
<dbReference type="PANTHER" id="PTHR38459">
    <property type="entry name" value="PROPHAGE BACTOPRENOL-LINKED GLUCOSE TRANSLOCASE HOMOLOG"/>
    <property type="match status" value="1"/>
</dbReference>
<dbReference type="AlphaFoldDB" id="V8G9X7"/>
<gene>
    <name evidence="8" type="ORF">V757_02385</name>
</gene>
<dbReference type="Proteomes" id="UP000018766">
    <property type="component" value="Unassembled WGS sequence"/>
</dbReference>
<name>V8G9X7_9BURK</name>
<dbReference type="GO" id="GO:0005886">
    <property type="term" value="C:plasma membrane"/>
    <property type="evidence" value="ECO:0007669"/>
    <property type="project" value="TreeGrafter"/>
</dbReference>
<feature type="transmembrane region" description="Helical" evidence="6">
    <location>
        <begin position="67"/>
        <end position="85"/>
    </location>
</feature>
<protein>
    <recommendedName>
        <fullName evidence="7">GtrA/DPMS transmembrane domain-containing protein</fullName>
    </recommendedName>
</protein>
<evidence type="ECO:0000256" key="4">
    <source>
        <dbReference type="ARBA" id="ARBA00022989"/>
    </source>
</evidence>
<evidence type="ECO:0000313" key="8">
    <source>
        <dbReference type="EMBL" id="ETD72753.1"/>
    </source>
</evidence>
<proteinExistence type="inferred from homology"/>
<feature type="transmembrane region" description="Helical" evidence="6">
    <location>
        <begin position="25"/>
        <end position="47"/>
    </location>
</feature>
<comment type="subcellular location">
    <subcellularLocation>
        <location evidence="1">Membrane</location>
        <topology evidence="1">Multi-pass membrane protein</topology>
    </subcellularLocation>
</comment>
<dbReference type="InterPro" id="IPR051401">
    <property type="entry name" value="GtrA_CellWall_Glycosyl"/>
</dbReference>